<gene>
    <name evidence="1" type="ORF">B0A52_10316</name>
</gene>
<evidence type="ECO:0000313" key="1">
    <source>
        <dbReference type="EMBL" id="RVX65785.1"/>
    </source>
</evidence>
<protein>
    <submittedName>
        <fullName evidence="1">Uncharacterized protein</fullName>
    </submittedName>
</protein>
<dbReference type="AlphaFoldDB" id="A0A438MQA5"/>
<accession>A0A438MQA5</accession>
<organism evidence="1 2">
    <name type="scientific">Exophiala mesophila</name>
    <name type="common">Black yeast-like fungus</name>
    <dbReference type="NCBI Taxonomy" id="212818"/>
    <lineage>
        <taxon>Eukaryota</taxon>
        <taxon>Fungi</taxon>
        <taxon>Dikarya</taxon>
        <taxon>Ascomycota</taxon>
        <taxon>Pezizomycotina</taxon>
        <taxon>Eurotiomycetes</taxon>
        <taxon>Chaetothyriomycetidae</taxon>
        <taxon>Chaetothyriales</taxon>
        <taxon>Herpotrichiellaceae</taxon>
        <taxon>Exophiala</taxon>
    </lineage>
</organism>
<name>A0A438MQA5_EXOME</name>
<comment type="caution">
    <text evidence="1">The sequence shown here is derived from an EMBL/GenBank/DDBJ whole genome shotgun (WGS) entry which is preliminary data.</text>
</comment>
<dbReference type="EMBL" id="NAJM01000080">
    <property type="protein sequence ID" value="RVX65785.1"/>
    <property type="molecule type" value="Genomic_DNA"/>
</dbReference>
<proteinExistence type="predicted"/>
<sequence length="115" mass="12691">MAFGTLEPKAQGHVPGTGTVYLYEGGITRAPNDRKSGADFTSIGTTKSRIHAQAQVSLLEVHLRDTYLLHVFAIKQFHQEPMDSDRCVTKHSCAYNYKRFAQDVDPNNVAHSATG</sequence>
<reference evidence="1 2" key="1">
    <citation type="submission" date="2017-03" db="EMBL/GenBank/DDBJ databases">
        <title>Genomes of endolithic fungi from Antarctica.</title>
        <authorList>
            <person name="Coleine C."/>
            <person name="Masonjones S."/>
            <person name="Stajich J.E."/>
        </authorList>
    </citation>
    <scope>NUCLEOTIDE SEQUENCE [LARGE SCALE GENOMIC DNA]</scope>
    <source>
        <strain evidence="1 2">CCFEE 6314</strain>
    </source>
</reference>
<dbReference type="Proteomes" id="UP000288859">
    <property type="component" value="Unassembled WGS sequence"/>
</dbReference>
<evidence type="ECO:0000313" key="2">
    <source>
        <dbReference type="Proteomes" id="UP000288859"/>
    </source>
</evidence>